<protein>
    <submittedName>
        <fullName evidence="2">Uncharacterized protein</fullName>
    </submittedName>
</protein>
<organism evidence="2 3">
    <name type="scientific">Rhizobium mongolense</name>
    <dbReference type="NCBI Taxonomy" id="57676"/>
    <lineage>
        <taxon>Bacteria</taxon>
        <taxon>Pseudomonadati</taxon>
        <taxon>Pseudomonadota</taxon>
        <taxon>Alphaproteobacteria</taxon>
        <taxon>Hyphomicrobiales</taxon>
        <taxon>Rhizobiaceae</taxon>
        <taxon>Rhizobium/Agrobacterium group</taxon>
        <taxon>Rhizobium</taxon>
    </lineage>
</organism>
<name>A0ABR6IMW9_9HYPH</name>
<evidence type="ECO:0000313" key="3">
    <source>
        <dbReference type="Proteomes" id="UP000551353"/>
    </source>
</evidence>
<gene>
    <name evidence="2" type="ORF">GGD56_002701</name>
</gene>
<evidence type="ECO:0000313" key="2">
    <source>
        <dbReference type="EMBL" id="MBB4228859.1"/>
    </source>
</evidence>
<feature type="region of interest" description="Disordered" evidence="1">
    <location>
        <begin position="138"/>
        <end position="162"/>
    </location>
</feature>
<feature type="compositionally biased region" description="Polar residues" evidence="1">
    <location>
        <begin position="139"/>
        <end position="149"/>
    </location>
</feature>
<proteinExistence type="predicted"/>
<feature type="region of interest" description="Disordered" evidence="1">
    <location>
        <begin position="1"/>
        <end position="98"/>
    </location>
</feature>
<dbReference type="EMBL" id="JACIFX010000003">
    <property type="protein sequence ID" value="MBB4228859.1"/>
    <property type="molecule type" value="Genomic_DNA"/>
</dbReference>
<dbReference type="Proteomes" id="UP000551353">
    <property type="component" value="Unassembled WGS sequence"/>
</dbReference>
<accession>A0ABR6IMW9</accession>
<keyword evidence="3" id="KW-1185">Reference proteome</keyword>
<feature type="compositionally biased region" description="Basic and acidic residues" evidence="1">
    <location>
        <begin position="87"/>
        <end position="98"/>
    </location>
</feature>
<comment type="caution">
    <text evidence="2">The sequence shown here is derived from an EMBL/GenBank/DDBJ whole genome shotgun (WGS) entry which is preliminary data.</text>
</comment>
<sequence length="189" mass="21179">MFTVNAPGDGGKAQGEKRVAPDSEICDARERNKDEIASVRRNAGDDAHESKDVGQRPARGYNHQFPNQRRHKPGFLGDASANHRGYHQSDRGEAHEIRDERLVHEADAVGVQQAPDRSRSGLDLMAFRIDPLKGYRGTECTQKGRQSNHYGDEDEKDYDGVGDHVAHLFDPIEESLHNGFWSRSRRGHG</sequence>
<reference evidence="2 3" key="1">
    <citation type="submission" date="2020-08" db="EMBL/GenBank/DDBJ databases">
        <title>Genomic Encyclopedia of Type Strains, Phase IV (KMG-V): Genome sequencing to study the core and pangenomes of soil and plant-associated prokaryotes.</title>
        <authorList>
            <person name="Whitman W."/>
        </authorList>
    </citation>
    <scope>NUCLEOTIDE SEQUENCE [LARGE SCALE GENOMIC DNA]</scope>
    <source>
        <strain evidence="2 3">SEMIA 4087</strain>
    </source>
</reference>
<feature type="compositionally biased region" description="Basic and acidic residues" evidence="1">
    <location>
        <begin position="14"/>
        <end position="54"/>
    </location>
</feature>
<evidence type="ECO:0000256" key="1">
    <source>
        <dbReference type="SAM" id="MobiDB-lite"/>
    </source>
</evidence>